<keyword evidence="3" id="KW-1185">Reference proteome</keyword>
<dbReference type="RefSeq" id="WP_153420232.1">
    <property type="nucleotide sequence ID" value="NZ_WFLM01000003.1"/>
</dbReference>
<accession>A0A6N6VTG8</accession>
<sequence>MIKKFLSLSILLFSSLPVSAKINKYFSNNIEILNSEISNSKNFLECSKACLTDKKNIEDILGIQNYDEIYENEMIFKELF</sequence>
<keyword evidence="1" id="KW-0732">Signal</keyword>
<protein>
    <submittedName>
        <fullName evidence="2">Uncharacterized protein</fullName>
    </submittedName>
</protein>
<reference evidence="2 3" key="1">
    <citation type="submission" date="2019-10" db="EMBL/GenBank/DDBJ databases">
        <title>New species of Slilvanegrellaceae.</title>
        <authorList>
            <person name="Pitt A."/>
            <person name="Hahn M.W."/>
        </authorList>
    </citation>
    <scope>NUCLEOTIDE SEQUENCE [LARGE SCALE GENOMIC DNA]</scope>
    <source>
        <strain evidence="2 3">SP-Ram-0.45-NSY-1</strain>
    </source>
</reference>
<comment type="caution">
    <text evidence="2">The sequence shown here is derived from an EMBL/GenBank/DDBJ whole genome shotgun (WGS) entry which is preliminary data.</text>
</comment>
<dbReference type="EMBL" id="WFLM01000003">
    <property type="protein sequence ID" value="KAB8038846.1"/>
    <property type="molecule type" value="Genomic_DNA"/>
</dbReference>
<dbReference type="AlphaFoldDB" id="A0A6N6VTG8"/>
<gene>
    <name evidence="2" type="ORF">GCL60_08275</name>
</gene>
<feature type="signal peptide" evidence="1">
    <location>
        <begin position="1"/>
        <end position="20"/>
    </location>
</feature>
<dbReference type="Proteomes" id="UP000437748">
    <property type="component" value="Unassembled WGS sequence"/>
</dbReference>
<organism evidence="2 3">
    <name type="scientific">Silvanigrella paludirubra</name>
    <dbReference type="NCBI Taxonomy" id="2499159"/>
    <lineage>
        <taxon>Bacteria</taxon>
        <taxon>Pseudomonadati</taxon>
        <taxon>Bdellovibrionota</taxon>
        <taxon>Oligoflexia</taxon>
        <taxon>Silvanigrellales</taxon>
        <taxon>Silvanigrellaceae</taxon>
        <taxon>Silvanigrella</taxon>
    </lineage>
</organism>
<evidence type="ECO:0000313" key="3">
    <source>
        <dbReference type="Proteomes" id="UP000437748"/>
    </source>
</evidence>
<evidence type="ECO:0000256" key="1">
    <source>
        <dbReference type="SAM" id="SignalP"/>
    </source>
</evidence>
<feature type="chain" id="PRO_5027066135" evidence="1">
    <location>
        <begin position="21"/>
        <end position="80"/>
    </location>
</feature>
<evidence type="ECO:0000313" key="2">
    <source>
        <dbReference type="EMBL" id="KAB8038846.1"/>
    </source>
</evidence>
<name>A0A6N6VTG8_9BACT</name>
<proteinExistence type="predicted"/>